<sequence length="120" mass="14023">MTMARCLIAEKKNLLKRFWAESTTTFIYLLNKLSTNSLSSLTIFKAWFDNKFSLSHLKAFDNICYALMLKSKRTKLDHKATPAIFVGYLNKSTNYKIYDVIIGKISISRDLKFHESEKWN</sequence>
<dbReference type="Pfam" id="PF25597">
    <property type="entry name" value="SH3_retrovirus"/>
    <property type="match status" value="1"/>
</dbReference>
<proteinExistence type="predicted"/>
<dbReference type="AlphaFoldDB" id="A0A2P2JV48"/>
<evidence type="ECO:0000259" key="1">
    <source>
        <dbReference type="Pfam" id="PF25597"/>
    </source>
</evidence>
<organism evidence="2">
    <name type="scientific">Rhizophora mucronata</name>
    <name type="common">Asiatic mangrove</name>
    <dbReference type="NCBI Taxonomy" id="61149"/>
    <lineage>
        <taxon>Eukaryota</taxon>
        <taxon>Viridiplantae</taxon>
        <taxon>Streptophyta</taxon>
        <taxon>Embryophyta</taxon>
        <taxon>Tracheophyta</taxon>
        <taxon>Spermatophyta</taxon>
        <taxon>Magnoliopsida</taxon>
        <taxon>eudicotyledons</taxon>
        <taxon>Gunneridae</taxon>
        <taxon>Pentapetalae</taxon>
        <taxon>rosids</taxon>
        <taxon>fabids</taxon>
        <taxon>Malpighiales</taxon>
        <taxon>Rhizophoraceae</taxon>
        <taxon>Rhizophora</taxon>
    </lineage>
</organism>
<dbReference type="InterPro" id="IPR057670">
    <property type="entry name" value="SH3_retrovirus"/>
</dbReference>
<dbReference type="PANTHER" id="PTHR42648:SF18">
    <property type="entry name" value="RETROTRANSPOSON, UNCLASSIFIED-LIKE PROTEIN"/>
    <property type="match status" value="1"/>
</dbReference>
<reference evidence="2" key="1">
    <citation type="submission" date="2018-02" db="EMBL/GenBank/DDBJ databases">
        <title>Rhizophora mucronata_Transcriptome.</title>
        <authorList>
            <person name="Meera S.P."/>
            <person name="Sreeshan A."/>
            <person name="Augustine A."/>
        </authorList>
    </citation>
    <scope>NUCLEOTIDE SEQUENCE</scope>
    <source>
        <tissue evidence="2">Leaf</tissue>
    </source>
</reference>
<accession>A0A2P2JV48</accession>
<protein>
    <submittedName>
        <fullName evidence="2">Retrovirus-related Pol polyprotein from transposon TNT 1-94</fullName>
    </submittedName>
</protein>
<dbReference type="PANTHER" id="PTHR42648">
    <property type="entry name" value="TRANSPOSASE, PUTATIVE-RELATED"/>
    <property type="match status" value="1"/>
</dbReference>
<name>A0A2P2JV48_RHIMU</name>
<dbReference type="InterPro" id="IPR039537">
    <property type="entry name" value="Retrotran_Ty1/copia-like"/>
</dbReference>
<dbReference type="EMBL" id="GGEC01016849">
    <property type="protein sequence ID" value="MBW97332.1"/>
    <property type="molecule type" value="Transcribed_RNA"/>
</dbReference>
<feature type="domain" description="Retroviral polymerase SH3-like" evidence="1">
    <location>
        <begin position="63"/>
        <end position="119"/>
    </location>
</feature>
<evidence type="ECO:0000313" key="2">
    <source>
        <dbReference type="EMBL" id="MBW97332.1"/>
    </source>
</evidence>